<organism evidence="1 2">
    <name type="scientific">Lysobacter brunescens</name>
    <dbReference type="NCBI Taxonomy" id="262323"/>
    <lineage>
        <taxon>Bacteria</taxon>
        <taxon>Pseudomonadati</taxon>
        <taxon>Pseudomonadota</taxon>
        <taxon>Gammaproteobacteria</taxon>
        <taxon>Lysobacterales</taxon>
        <taxon>Lysobacteraceae</taxon>
        <taxon>Lysobacter</taxon>
    </lineage>
</organism>
<keyword evidence="2" id="KW-1185">Reference proteome</keyword>
<protein>
    <submittedName>
        <fullName evidence="1">Uncharacterized protein</fullName>
    </submittedName>
</protein>
<sequence>MSTPSATVTATDTASKTLKVKITGRDSSGNLTYTTSPTSIEFHSKRASRVLKCRIDEDSIPGDFVFVGYTYDAPDVQVKDKGLDSDKLDLTFQFNGQKISADLIFEITDECGAKGRPSDVDPQVGNNPDPDLLALATASIIKVDSATNAVVNGPSANITTTLTVRTNGDGSFRGYSYTNLNADGAFEFPKGTTDDTLTVNLVVDRSQYAWRYYISEYASSVVQPVPTPEPGESGGFGEGTTSVVFAFTFDTTSANQTYFTVYVCDIGTDPHTIHDCDPQVGNNPDPD</sequence>
<proteinExistence type="predicted"/>
<dbReference type="Proteomes" id="UP001597110">
    <property type="component" value="Unassembled WGS sequence"/>
</dbReference>
<dbReference type="RefSeq" id="WP_386824699.1">
    <property type="nucleotide sequence ID" value="NZ_JBHTIF010000002.1"/>
</dbReference>
<evidence type="ECO:0000313" key="2">
    <source>
        <dbReference type="Proteomes" id="UP001597110"/>
    </source>
</evidence>
<name>A0ABW2YE91_9GAMM</name>
<evidence type="ECO:0000313" key="1">
    <source>
        <dbReference type="EMBL" id="MFD0726655.1"/>
    </source>
</evidence>
<dbReference type="EMBL" id="JBHTIF010000002">
    <property type="protein sequence ID" value="MFD0726655.1"/>
    <property type="molecule type" value="Genomic_DNA"/>
</dbReference>
<comment type="caution">
    <text evidence="1">The sequence shown here is derived from an EMBL/GenBank/DDBJ whole genome shotgun (WGS) entry which is preliminary data.</text>
</comment>
<reference evidence="2" key="1">
    <citation type="journal article" date="2019" name="Int. J. Syst. Evol. Microbiol.">
        <title>The Global Catalogue of Microorganisms (GCM) 10K type strain sequencing project: providing services to taxonomists for standard genome sequencing and annotation.</title>
        <authorList>
            <consortium name="The Broad Institute Genomics Platform"/>
            <consortium name="The Broad Institute Genome Sequencing Center for Infectious Disease"/>
            <person name="Wu L."/>
            <person name="Ma J."/>
        </authorList>
    </citation>
    <scope>NUCLEOTIDE SEQUENCE [LARGE SCALE GENOMIC DNA]</scope>
    <source>
        <strain evidence="2">CCUG 55585</strain>
    </source>
</reference>
<accession>A0ABW2YE91</accession>
<gene>
    <name evidence="1" type="ORF">ACFQ0E_13720</name>
</gene>